<feature type="region of interest" description="Disordered" evidence="1">
    <location>
        <begin position="1"/>
        <end position="24"/>
    </location>
</feature>
<name>W9CDU7_SCLBF</name>
<protein>
    <recommendedName>
        <fullName evidence="2">DUF6590 domain-containing protein</fullName>
    </recommendedName>
</protein>
<organism evidence="3 4">
    <name type="scientific">Sclerotinia borealis (strain F-4128)</name>
    <dbReference type="NCBI Taxonomy" id="1432307"/>
    <lineage>
        <taxon>Eukaryota</taxon>
        <taxon>Fungi</taxon>
        <taxon>Dikarya</taxon>
        <taxon>Ascomycota</taxon>
        <taxon>Pezizomycotina</taxon>
        <taxon>Leotiomycetes</taxon>
        <taxon>Helotiales</taxon>
        <taxon>Sclerotiniaceae</taxon>
        <taxon>Sclerotinia</taxon>
    </lineage>
</organism>
<feature type="compositionally biased region" description="Pro residues" evidence="1">
    <location>
        <begin position="302"/>
        <end position="312"/>
    </location>
</feature>
<comment type="caution">
    <text evidence="3">The sequence shown here is derived from an EMBL/GenBank/DDBJ whole genome shotgun (WGS) entry which is preliminary data.</text>
</comment>
<dbReference type="OrthoDB" id="3559580at2759"/>
<keyword evidence="4" id="KW-1185">Reference proteome</keyword>
<sequence>MSSYTSRASHKYRRGSKRASSSFKVTSWSDWQLNTERQQWQSYRTNTLGETEWQYRDYKTASSASNVPNIPRFDDTVSNDKTQYSRNRNYSYVATDNNDVGALTGSLAAITLDSIAESDPPIVASLAQNNTSTEYKDFDPSQCFIVQRKIRFPPIRMVSINTRHTLNEASRINYTKLYTVEYNVKVWFIGNIDRNFESTVKISYDKANPRLSSSPETSSTIPYRAGVPTYSNTSYPMPGISSNVSGYPIASGYGNSMSRSSPSYDTRYNTGSGSTNSYEAYGSTKQIPSTQYYNPSSYPPSQISPPEYPPSHYPTSQYSTSQYPTYTPNTN</sequence>
<feature type="compositionally biased region" description="Low complexity" evidence="1">
    <location>
        <begin position="288"/>
        <end position="301"/>
    </location>
</feature>
<accession>W9CDU7</accession>
<dbReference type="EMBL" id="AYSA01000219">
    <property type="protein sequence ID" value="ESZ94922.1"/>
    <property type="molecule type" value="Genomic_DNA"/>
</dbReference>
<feature type="domain" description="DUF6590" evidence="2">
    <location>
        <begin position="147"/>
        <end position="195"/>
    </location>
</feature>
<dbReference type="HOGENOM" id="CLU_839801_0_0_1"/>
<evidence type="ECO:0000259" key="2">
    <source>
        <dbReference type="Pfam" id="PF20233"/>
    </source>
</evidence>
<feature type="compositionally biased region" description="Polar residues" evidence="1">
    <location>
        <begin position="313"/>
        <end position="331"/>
    </location>
</feature>
<dbReference type="STRING" id="1432307.W9CDU7"/>
<dbReference type="Pfam" id="PF20233">
    <property type="entry name" value="DUF6590"/>
    <property type="match status" value="1"/>
</dbReference>
<feature type="region of interest" description="Disordered" evidence="1">
    <location>
        <begin position="255"/>
        <end position="331"/>
    </location>
</feature>
<dbReference type="Proteomes" id="UP000019487">
    <property type="component" value="Unassembled WGS sequence"/>
</dbReference>
<proteinExistence type="predicted"/>
<feature type="compositionally biased region" description="Basic residues" evidence="1">
    <location>
        <begin position="8"/>
        <end position="17"/>
    </location>
</feature>
<evidence type="ECO:0000313" key="4">
    <source>
        <dbReference type="Proteomes" id="UP000019487"/>
    </source>
</evidence>
<gene>
    <name evidence="3" type="ORF">SBOR_4714</name>
</gene>
<evidence type="ECO:0000256" key="1">
    <source>
        <dbReference type="SAM" id="MobiDB-lite"/>
    </source>
</evidence>
<feature type="compositionally biased region" description="Polar residues" evidence="1">
    <location>
        <begin position="255"/>
        <end position="287"/>
    </location>
</feature>
<reference evidence="3 4" key="1">
    <citation type="journal article" date="2014" name="Genome Announc.">
        <title>Draft genome sequence of Sclerotinia borealis, a psychrophilic plant pathogenic fungus.</title>
        <authorList>
            <person name="Mardanov A.V."/>
            <person name="Beletsky A.V."/>
            <person name="Kadnikov V.V."/>
            <person name="Ignatov A.N."/>
            <person name="Ravin N.V."/>
        </authorList>
    </citation>
    <scope>NUCLEOTIDE SEQUENCE [LARGE SCALE GENOMIC DNA]</scope>
    <source>
        <strain evidence="4">F-4157</strain>
    </source>
</reference>
<dbReference type="InterPro" id="IPR046497">
    <property type="entry name" value="DUF6590"/>
</dbReference>
<evidence type="ECO:0000313" key="3">
    <source>
        <dbReference type="EMBL" id="ESZ94922.1"/>
    </source>
</evidence>
<dbReference type="AlphaFoldDB" id="W9CDU7"/>